<accession>A0A5J5B8M4</accession>
<reference evidence="5 6" key="1">
    <citation type="submission" date="2019-09" db="EMBL/GenBank/DDBJ databases">
        <title>A chromosome-level genome assembly of the Chinese tupelo Nyssa sinensis.</title>
        <authorList>
            <person name="Yang X."/>
            <person name="Kang M."/>
            <person name="Yang Y."/>
            <person name="Xiong H."/>
            <person name="Wang M."/>
            <person name="Zhang Z."/>
            <person name="Wang Z."/>
            <person name="Wu H."/>
            <person name="Ma T."/>
            <person name="Liu J."/>
            <person name="Xi Z."/>
        </authorList>
    </citation>
    <scope>NUCLEOTIDE SEQUENCE [LARGE SCALE GENOMIC DNA]</scope>
    <source>
        <strain evidence="5">J267</strain>
        <tissue evidence="5">Leaf</tissue>
    </source>
</reference>
<feature type="repeat" description="PPR" evidence="3">
    <location>
        <begin position="89"/>
        <end position="123"/>
    </location>
</feature>
<evidence type="ECO:0000259" key="4">
    <source>
        <dbReference type="Pfam" id="PF14432"/>
    </source>
</evidence>
<feature type="domain" description="DYW" evidence="4">
    <location>
        <begin position="653"/>
        <end position="719"/>
    </location>
</feature>
<dbReference type="InterPro" id="IPR002885">
    <property type="entry name" value="PPR_rpt"/>
</dbReference>
<evidence type="ECO:0000313" key="5">
    <source>
        <dbReference type="EMBL" id="KAA8538938.1"/>
    </source>
</evidence>
<dbReference type="GO" id="GO:0008270">
    <property type="term" value="F:zinc ion binding"/>
    <property type="evidence" value="ECO:0007669"/>
    <property type="project" value="InterPro"/>
</dbReference>
<evidence type="ECO:0000256" key="2">
    <source>
        <dbReference type="ARBA" id="ARBA00022737"/>
    </source>
</evidence>
<dbReference type="FunFam" id="1.25.40.10:FF:000381">
    <property type="entry name" value="Pentatricopeptide repeat-containing protein"/>
    <property type="match status" value="1"/>
</dbReference>
<dbReference type="InterPro" id="IPR046848">
    <property type="entry name" value="E_motif"/>
</dbReference>
<dbReference type="FunFam" id="1.25.40.10:FF:000344">
    <property type="entry name" value="Pentatricopeptide repeat-containing protein"/>
    <property type="match status" value="1"/>
</dbReference>
<dbReference type="InterPro" id="IPR046960">
    <property type="entry name" value="PPR_At4g14850-like_plant"/>
</dbReference>
<evidence type="ECO:0000313" key="6">
    <source>
        <dbReference type="Proteomes" id="UP000325577"/>
    </source>
</evidence>
<name>A0A5J5B8M4_9ASTE</name>
<organism evidence="5 6">
    <name type="scientific">Nyssa sinensis</name>
    <dbReference type="NCBI Taxonomy" id="561372"/>
    <lineage>
        <taxon>Eukaryota</taxon>
        <taxon>Viridiplantae</taxon>
        <taxon>Streptophyta</taxon>
        <taxon>Embryophyta</taxon>
        <taxon>Tracheophyta</taxon>
        <taxon>Spermatophyta</taxon>
        <taxon>Magnoliopsida</taxon>
        <taxon>eudicotyledons</taxon>
        <taxon>Gunneridae</taxon>
        <taxon>Pentapetalae</taxon>
        <taxon>asterids</taxon>
        <taxon>Cornales</taxon>
        <taxon>Nyssaceae</taxon>
        <taxon>Nyssa</taxon>
    </lineage>
</organism>
<protein>
    <recommendedName>
        <fullName evidence="4">DYW domain-containing protein</fullName>
    </recommendedName>
</protein>
<dbReference type="GO" id="GO:0003723">
    <property type="term" value="F:RNA binding"/>
    <property type="evidence" value="ECO:0007669"/>
    <property type="project" value="InterPro"/>
</dbReference>
<dbReference type="SUPFAM" id="SSF48452">
    <property type="entry name" value="TPR-like"/>
    <property type="match status" value="1"/>
</dbReference>
<dbReference type="InterPro" id="IPR011990">
    <property type="entry name" value="TPR-like_helical_dom_sf"/>
</dbReference>
<dbReference type="FunFam" id="1.25.40.10:FF:000366">
    <property type="entry name" value="Pentatricopeptide (PPR) repeat-containing protein"/>
    <property type="match status" value="1"/>
</dbReference>
<dbReference type="Pfam" id="PF13041">
    <property type="entry name" value="PPR_2"/>
    <property type="match status" value="3"/>
</dbReference>
<dbReference type="AlphaFoldDB" id="A0A5J5B8M4"/>
<keyword evidence="6" id="KW-1185">Reference proteome</keyword>
<dbReference type="PANTHER" id="PTHR47926:SF347">
    <property type="entry name" value="PENTATRICOPEPTIDE REPEAT-CONTAINING PROTEIN"/>
    <property type="match status" value="1"/>
</dbReference>
<dbReference type="NCBIfam" id="TIGR00756">
    <property type="entry name" value="PPR"/>
    <property type="match status" value="4"/>
</dbReference>
<dbReference type="GO" id="GO:0009451">
    <property type="term" value="P:RNA modification"/>
    <property type="evidence" value="ECO:0007669"/>
    <property type="project" value="InterPro"/>
</dbReference>
<feature type="repeat" description="PPR" evidence="3">
    <location>
        <begin position="438"/>
        <end position="472"/>
    </location>
</feature>
<keyword evidence="2" id="KW-0677">Repeat</keyword>
<dbReference type="Pfam" id="PF20430">
    <property type="entry name" value="Eplus_motif"/>
    <property type="match status" value="1"/>
</dbReference>
<evidence type="ECO:0000256" key="1">
    <source>
        <dbReference type="ARBA" id="ARBA00006643"/>
    </source>
</evidence>
<feature type="repeat" description="PPR" evidence="3">
    <location>
        <begin position="190"/>
        <end position="224"/>
    </location>
</feature>
<evidence type="ECO:0000256" key="3">
    <source>
        <dbReference type="PROSITE-ProRule" id="PRU00708"/>
    </source>
</evidence>
<dbReference type="Proteomes" id="UP000325577">
    <property type="component" value="Linkage Group LG14"/>
</dbReference>
<dbReference type="Pfam" id="PF01535">
    <property type="entry name" value="PPR"/>
    <property type="match status" value="5"/>
</dbReference>
<dbReference type="EMBL" id="CM018037">
    <property type="protein sequence ID" value="KAA8538938.1"/>
    <property type="molecule type" value="Genomic_DNA"/>
</dbReference>
<feature type="repeat" description="PPR" evidence="3">
    <location>
        <begin position="337"/>
        <end position="371"/>
    </location>
</feature>
<dbReference type="OrthoDB" id="442680at2759"/>
<dbReference type="Gene3D" id="1.25.40.10">
    <property type="entry name" value="Tetratricopeptide repeat domain"/>
    <property type="match status" value="4"/>
</dbReference>
<sequence>MTRNIMSTLSFEIHPFQSYSSSSFQIENPKPNLLNSSSKESTVDIIHAKVIKNGTIQHLHVGNYLLNLYVKSQNLGYAQELFDEFSDRDVQSWTILIAGFNRIGSSKMALDLFTKMQKESISPNKFTFSSVLKCCASVNDLRMGKAIHGLITRDGIILDVVLVNSILDFYVKCGAFNYAEKLFELMTEKDTVSWNIIIGAYLQIGDMQKALSLFRWLPVKDVASWNTIIDGHMRNGLESNALDLLYQIVEIGPVFNEATFTIALVLVSSLSILELGKQIHGRVLRIGIHNDGFVRDSIIDMYCKCGQMEKASVIFQSLPQDFVRHNSKISWDESVVGSISCSVMVAGYVLNGRLEEALKVFGTMVREQFEVDKFTLTTIVSACANVGLLELGQQIHGHLLKIGHKVDVFLGSSMIDMYAKCGRLDDAWSIFRQTNVRNIVLWTSMISSCALHGQGREAIRLFELMQNEGITPNEVSFVGVLTACTHAGLVKEGHKYFKLMKEVYGIKPGVEHLTCMVDLLGRAGRLDEIKDFIYENAISHLTAVWSAFLSSCRVHKNIEMARWVSEKLLELEPFEAGAYVLLSNTCATNHRWDEAAKLRGLMQEKGVKKHPGQSWIQLKNRVHTFVMGDRSHPQEAEIYSYLDNLIGKLKEIGYSTDVNLVMQDVEEEQKEVLVSFHSEKLAIAYGLICTSHGTPIRVMKNLRVCTDCHNFIKTCENAVEEALGVN</sequence>
<dbReference type="PROSITE" id="PS51375">
    <property type="entry name" value="PPR"/>
    <property type="match status" value="4"/>
</dbReference>
<dbReference type="Pfam" id="PF20431">
    <property type="entry name" value="E_motif"/>
    <property type="match status" value="1"/>
</dbReference>
<dbReference type="Pfam" id="PF14432">
    <property type="entry name" value="DYW_deaminase"/>
    <property type="match status" value="1"/>
</dbReference>
<comment type="similarity">
    <text evidence="1">Belongs to the PPR family. PCMP-H subfamily.</text>
</comment>
<proteinExistence type="inferred from homology"/>
<dbReference type="InterPro" id="IPR046849">
    <property type="entry name" value="E2_motif"/>
</dbReference>
<dbReference type="InterPro" id="IPR032867">
    <property type="entry name" value="DYW_dom"/>
</dbReference>
<dbReference type="PANTHER" id="PTHR47926">
    <property type="entry name" value="PENTATRICOPEPTIDE REPEAT-CONTAINING PROTEIN"/>
    <property type="match status" value="1"/>
</dbReference>
<gene>
    <name evidence="5" type="ORF">F0562_025630</name>
</gene>